<protein>
    <submittedName>
        <fullName evidence="2">Aromatase</fullName>
    </submittedName>
</protein>
<dbReference type="RefSeq" id="WP_091283378.1">
    <property type="nucleotide sequence ID" value="NZ_FAOZ01000027.1"/>
</dbReference>
<dbReference type="SUPFAM" id="SSF55961">
    <property type="entry name" value="Bet v1-like"/>
    <property type="match status" value="3"/>
</dbReference>
<feature type="domain" description="Coenzyme Q-binding protein COQ10 START" evidence="1">
    <location>
        <begin position="13"/>
        <end position="134"/>
    </location>
</feature>
<dbReference type="Gene3D" id="3.30.530.20">
    <property type="match status" value="3"/>
</dbReference>
<dbReference type="Proteomes" id="UP000198802">
    <property type="component" value="Unassembled WGS sequence"/>
</dbReference>
<dbReference type="Pfam" id="PF03364">
    <property type="entry name" value="Polyketide_cyc"/>
    <property type="match status" value="2"/>
</dbReference>
<sequence>MRYHASHSIVCDTPPEQVYDVIRRSRDWPTLLEPCQSVTVLSEEPDGEHIEISALVGGEPMTWQSHRRFHTDLFGVSATVVVPMPLVKAMTTTWRVIGVNATQCVLLLEHDYDLCDDIGGQVEGVTTHDQAERFIGAAIDANSRTELGNLRGAAHRAAAGAAQADGGDAIGLDGFLRHSVVLRADPDTVYGLIRSTDSWPRLFAACVGTSVLERSDDQETVRVEAEQDGRPVAWNTRRRYVDSVRRVEYDLPVPMPFLESMHGVWRVVPLENGRCLLTVDRHWRLLADVRGIRDGISTRSEAAAFVRDFVDGNAAAEMLAIRAFVEENTEALVSLTSRYRLPHSPDRVFALLADIGGWPAMLDHLDSLDVLYDDGAHQEFTMKVRTAPGTAGSAGELECIRSVRHCDERTLSITYFQPQPPPAMLRHAGHWQVRGIAGGSEVISHHTVVLDRDGSAEVSGAHELRRRKTLVADLLERNSRATVDACGRALDRSAGQP</sequence>
<dbReference type="InterPro" id="IPR005031">
    <property type="entry name" value="COQ10_START"/>
</dbReference>
<organism evidence="2 3">
    <name type="scientific">Parafrankia irregularis</name>
    <dbReference type="NCBI Taxonomy" id="795642"/>
    <lineage>
        <taxon>Bacteria</taxon>
        <taxon>Bacillati</taxon>
        <taxon>Actinomycetota</taxon>
        <taxon>Actinomycetes</taxon>
        <taxon>Frankiales</taxon>
        <taxon>Frankiaceae</taxon>
        <taxon>Parafrankia</taxon>
    </lineage>
</organism>
<feature type="domain" description="Coenzyme Q-binding protein COQ10 START" evidence="1">
    <location>
        <begin position="184"/>
        <end position="290"/>
    </location>
</feature>
<evidence type="ECO:0000313" key="2">
    <source>
        <dbReference type="EMBL" id="CUU59344.1"/>
    </source>
</evidence>
<evidence type="ECO:0000259" key="1">
    <source>
        <dbReference type="Pfam" id="PF03364"/>
    </source>
</evidence>
<proteinExistence type="predicted"/>
<gene>
    <name evidence="2" type="ORF">Ga0074812_12721</name>
</gene>
<dbReference type="EMBL" id="FAOZ01000027">
    <property type="protein sequence ID" value="CUU59344.1"/>
    <property type="molecule type" value="Genomic_DNA"/>
</dbReference>
<keyword evidence="3" id="KW-1185">Reference proteome</keyword>
<dbReference type="InterPro" id="IPR023393">
    <property type="entry name" value="START-like_dom_sf"/>
</dbReference>
<name>A0A0S4QUS2_9ACTN</name>
<dbReference type="AlphaFoldDB" id="A0A0S4QUS2"/>
<reference evidence="3" key="1">
    <citation type="submission" date="2015-11" db="EMBL/GenBank/DDBJ databases">
        <authorList>
            <person name="Varghese N."/>
        </authorList>
    </citation>
    <scope>NUCLEOTIDE SEQUENCE [LARGE SCALE GENOMIC DNA]</scope>
    <source>
        <strain evidence="3">DSM 45899</strain>
    </source>
</reference>
<accession>A0A0S4QUS2</accession>
<evidence type="ECO:0000313" key="3">
    <source>
        <dbReference type="Proteomes" id="UP000198802"/>
    </source>
</evidence>